<dbReference type="EMBL" id="JBBMFL010000004">
    <property type="protein sequence ID" value="MEQ2544298.1"/>
    <property type="molecule type" value="Genomic_DNA"/>
</dbReference>
<keyword evidence="2" id="KW-1185">Reference proteome</keyword>
<reference evidence="1 2" key="1">
    <citation type="submission" date="2024-03" db="EMBL/GenBank/DDBJ databases">
        <title>Human intestinal bacterial collection.</title>
        <authorList>
            <person name="Pauvert C."/>
            <person name="Hitch T.C.A."/>
            <person name="Clavel T."/>
        </authorList>
    </citation>
    <scope>NUCLEOTIDE SEQUENCE [LARGE SCALE GENOMIC DNA]</scope>
    <source>
        <strain evidence="1 2">CLA-KB-H122</strain>
    </source>
</reference>
<sequence>MTVIEMREPPIALELAKQHLRVGSAAHDDTLIAAKLDMAVAVAEDMTGRIIREKRVRFDVSIPADAPIVRLPVPTTRIERLSVSRTIVPESDYTLLEDDYDPMLIAEPQYGGQTATVTAVVGYDRVNIPPAIKAAVLLILGTLYDNESDNLVGRSVSELSLTAEKLLLPWRVTPYGDV</sequence>
<organism evidence="1 2">
    <name type="scientific">Alistipes intestinihominis</name>
    <dbReference type="NCBI Taxonomy" id="3133172"/>
    <lineage>
        <taxon>Bacteria</taxon>
        <taxon>Pseudomonadati</taxon>
        <taxon>Bacteroidota</taxon>
        <taxon>Bacteroidia</taxon>
        <taxon>Bacteroidales</taxon>
        <taxon>Rikenellaceae</taxon>
        <taxon>Alistipes</taxon>
    </lineage>
</organism>
<gene>
    <name evidence="1" type="ORF">WMO46_04970</name>
</gene>
<evidence type="ECO:0000313" key="1">
    <source>
        <dbReference type="EMBL" id="MEQ2544298.1"/>
    </source>
</evidence>
<evidence type="ECO:0000313" key="2">
    <source>
        <dbReference type="Proteomes" id="UP001460202"/>
    </source>
</evidence>
<dbReference type="CDD" id="cd08054">
    <property type="entry name" value="gp6"/>
    <property type="match status" value="1"/>
</dbReference>
<dbReference type="Proteomes" id="UP001460202">
    <property type="component" value="Unassembled WGS sequence"/>
</dbReference>
<protein>
    <submittedName>
        <fullName evidence="1">Head-tail connector protein</fullName>
    </submittedName>
</protein>
<accession>A0ABV1GWG6</accession>
<dbReference type="Gene3D" id="1.10.3230.30">
    <property type="entry name" value="Phage gp6-like head-tail connector protein"/>
    <property type="match status" value="1"/>
</dbReference>
<proteinExistence type="predicted"/>
<dbReference type="RefSeq" id="WP_129652112.1">
    <property type="nucleotide sequence ID" value="NZ_JBBMFL010000004.1"/>
</dbReference>
<comment type="caution">
    <text evidence="1">The sequence shown here is derived from an EMBL/GenBank/DDBJ whole genome shotgun (WGS) entry which is preliminary data.</text>
</comment>
<name>A0ABV1GWG6_9BACT</name>
<dbReference type="GeneID" id="78181095"/>